<proteinExistence type="predicted"/>
<gene>
    <name evidence="1" type="ORF">L9F63_007463</name>
</gene>
<sequence>MATKSLDNIFAKQLSGEGEDKSSPFLWRDATRSDEHLYHGSFNLPTAVCQPSTPSRFSVAR</sequence>
<name>A0AAD7Z7X1_DIPPU</name>
<protein>
    <submittedName>
        <fullName evidence="1">Uncharacterized protein</fullName>
    </submittedName>
</protein>
<feature type="non-terminal residue" evidence="1">
    <location>
        <position position="61"/>
    </location>
</feature>
<accession>A0AAD7Z7X1</accession>
<reference evidence="1" key="2">
    <citation type="submission" date="2023-05" db="EMBL/GenBank/DDBJ databases">
        <authorList>
            <person name="Fouks B."/>
        </authorList>
    </citation>
    <scope>NUCLEOTIDE SEQUENCE</scope>
    <source>
        <strain evidence="1">Stay&amp;Tobe</strain>
        <tissue evidence="1">Testes</tissue>
    </source>
</reference>
<comment type="caution">
    <text evidence="1">The sequence shown here is derived from an EMBL/GenBank/DDBJ whole genome shotgun (WGS) entry which is preliminary data.</text>
</comment>
<dbReference type="AlphaFoldDB" id="A0AAD7Z7X1"/>
<evidence type="ECO:0000313" key="1">
    <source>
        <dbReference type="EMBL" id="KAJ9575704.1"/>
    </source>
</evidence>
<organism evidence="1 2">
    <name type="scientific">Diploptera punctata</name>
    <name type="common">Pacific beetle cockroach</name>
    <dbReference type="NCBI Taxonomy" id="6984"/>
    <lineage>
        <taxon>Eukaryota</taxon>
        <taxon>Metazoa</taxon>
        <taxon>Ecdysozoa</taxon>
        <taxon>Arthropoda</taxon>
        <taxon>Hexapoda</taxon>
        <taxon>Insecta</taxon>
        <taxon>Pterygota</taxon>
        <taxon>Neoptera</taxon>
        <taxon>Polyneoptera</taxon>
        <taxon>Dictyoptera</taxon>
        <taxon>Blattodea</taxon>
        <taxon>Blaberoidea</taxon>
        <taxon>Blaberidae</taxon>
        <taxon>Diplopterinae</taxon>
        <taxon>Diploptera</taxon>
    </lineage>
</organism>
<dbReference type="Proteomes" id="UP001233999">
    <property type="component" value="Unassembled WGS sequence"/>
</dbReference>
<dbReference type="EMBL" id="JASPKZ010009823">
    <property type="protein sequence ID" value="KAJ9575704.1"/>
    <property type="molecule type" value="Genomic_DNA"/>
</dbReference>
<keyword evidence="2" id="KW-1185">Reference proteome</keyword>
<evidence type="ECO:0000313" key="2">
    <source>
        <dbReference type="Proteomes" id="UP001233999"/>
    </source>
</evidence>
<reference evidence="1" key="1">
    <citation type="journal article" date="2023" name="IScience">
        <title>Live-bearing cockroach genome reveals convergent evolutionary mechanisms linked to viviparity in insects and beyond.</title>
        <authorList>
            <person name="Fouks B."/>
            <person name="Harrison M.C."/>
            <person name="Mikhailova A.A."/>
            <person name="Marchal E."/>
            <person name="English S."/>
            <person name="Carruthers M."/>
            <person name="Jennings E.C."/>
            <person name="Chiamaka E.L."/>
            <person name="Frigard R.A."/>
            <person name="Pippel M."/>
            <person name="Attardo G.M."/>
            <person name="Benoit J.B."/>
            <person name="Bornberg-Bauer E."/>
            <person name="Tobe S.S."/>
        </authorList>
    </citation>
    <scope>NUCLEOTIDE SEQUENCE</scope>
    <source>
        <strain evidence="1">Stay&amp;Tobe</strain>
    </source>
</reference>